<gene>
    <name evidence="2" type="ORF">M3202_11435</name>
</gene>
<protein>
    <submittedName>
        <fullName evidence="2">LysM peptidoglycan-binding domain-containing protein</fullName>
    </submittedName>
</protein>
<keyword evidence="3" id="KW-1185">Reference proteome</keyword>
<proteinExistence type="predicted"/>
<comment type="caution">
    <text evidence="2">The sequence shown here is derived from an EMBL/GenBank/DDBJ whole genome shotgun (WGS) entry which is preliminary data.</text>
</comment>
<dbReference type="Gene3D" id="3.10.350.10">
    <property type="entry name" value="LysM domain"/>
    <property type="match status" value="3"/>
</dbReference>
<dbReference type="CDD" id="cd00118">
    <property type="entry name" value="LysM"/>
    <property type="match status" value="3"/>
</dbReference>
<dbReference type="SUPFAM" id="SSF54106">
    <property type="entry name" value="LysM domain"/>
    <property type="match status" value="3"/>
</dbReference>
<dbReference type="PANTHER" id="PTHR33734">
    <property type="entry name" value="LYSM DOMAIN-CONTAINING GPI-ANCHORED PROTEIN 2"/>
    <property type="match status" value="1"/>
</dbReference>
<evidence type="ECO:0000259" key="1">
    <source>
        <dbReference type="PROSITE" id="PS51782"/>
    </source>
</evidence>
<dbReference type="RefSeq" id="WP_251223459.1">
    <property type="nucleotide sequence ID" value="NZ_JAMBOL010000009.1"/>
</dbReference>
<dbReference type="InterPro" id="IPR036779">
    <property type="entry name" value="LysM_dom_sf"/>
</dbReference>
<evidence type="ECO:0000313" key="2">
    <source>
        <dbReference type="EMBL" id="MCM3714690.1"/>
    </source>
</evidence>
<sequence>MLANEGTYFVYTVKINDTVFGIATMLRSTVDEIEQLNSLYPPFTDPELLYEGRQLIVPYSFTPQAQVLYFVQPGETLPSIAGSFGLDLQAVEALNPQLSDINKIVANQLLELPVQIEIVEEGDSLWRIAERRDLPVSALLHANANRHSFSGDVIYPGYALLLPRCLHKKMENPIGVKRKRQN</sequence>
<dbReference type="SMART" id="SM00257">
    <property type="entry name" value="LysM"/>
    <property type="match status" value="3"/>
</dbReference>
<dbReference type="EMBL" id="JAMBOL010000009">
    <property type="protein sequence ID" value="MCM3714690.1"/>
    <property type="molecule type" value="Genomic_DNA"/>
</dbReference>
<dbReference type="Pfam" id="PF01476">
    <property type="entry name" value="LysM"/>
    <property type="match status" value="3"/>
</dbReference>
<feature type="domain" description="LysM" evidence="1">
    <location>
        <begin position="9"/>
        <end position="57"/>
    </location>
</feature>
<feature type="domain" description="LysM" evidence="1">
    <location>
        <begin position="115"/>
        <end position="162"/>
    </location>
</feature>
<dbReference type="InterPro" id="IPR018392">
    <property type="entry name" value="LysM"/>
</dbReference>
<dbReference type="PROSITE" id="PS51782">
    <property type="entry name" value="LYSM"/>
    <property type="match status" value="3"/>
</dbReference>
<feature type="domain" description="LysM" evidence="1">
    <location>
        <begin position="67"/>
        <end position="112"/>
    </location>
</feature>
<dbReference type="PANTHER" id="PTHR33734:SF22">
    <property type="entry name" value="MEMBRANE-BOUND LYTIC MUREIN TRANSGLYCOSYLASE D"/>
    <property type="match status" value="1"/>
</dbReference>
<evidence type="ECO:0000313" key="3">
    <source>
        <dbReference type="Proteomes" id="UP001139179"/>
    </source>
</evidence>
<dbReference type="AlphaFoldDB" id="A0A9X2DR76"/>
<accession>A0A9X2DR76</accession>
<name>A0A9X2DR76_9BACI</name>
<organism evidence="2 3">
    <name type="scientific">Halalkalibacter oceani</name>
    <dbReference type="NCBI Taxonomy" id="1653776"/>
    <lineage>
        <taxon>Bacteria</taxon>
        <taxon>Bacillati</taxon>
        <taxon>Bacillota</taxon>
        <taxon>Bacilli</taxon>
        <taxon>Bacillales</taxon>
        <taxon>Bacillaceae</taxon>
        <taxon>Halalkalibacter</taxon>
    </lineage>
</organism>
<reference evidence="2" key="1">
    <citation type="submission" date="2022-05" db="EMBL/GenBank/DDBJ databases">
        <title>Comparative Genomics of Spacecraft Associated Microbes.</title>
        <authorList>
            <person name="Tran M.T."/>
            <person name="Wright A."/>
            <person name="Seuylemezian A."/>
            <person name="Eisen J."/>
            <person name="Coil D."/>
        </authorList>
    </citation>
    <scope>NUCLEOTIDE SEQUENCE</scope>
    <source>
        <strain evidence="2">214.1.1</strain>
    </source>
</reference>
<dbReference type="Proteomes" id="UP001139179">
    <property type="component" value="Unassembled WGS sequence"/>
</dbReference>